<dbReference type="Proteomes" id="UP000002039">
    <property type="component" value="Unassembled WGS sequence"/>
</dbReference>
<evidence type="ECO:0000313" key="2">
    <source>
        <dbReference type="Proteomes" id="UP000002039"/>
    </source>
</evidence>
<name>A0ABX2VWP4_AJEDR</name>
<reference evidence="2" key="1">
    <citation type="journal article" date="2015" name="PLoS Genet.">
        <title>The dynamic genome and transcriptome of the human fungal pathogen Blastomyces and close relative Emmonsia.</title>
        <authorList>
            <person name="Munoz J.F."/>
            <person name="Gauthier G.M."/>
            <person name="Desjardins C.A."/>
            <person name="Gallo J.E."/>
            <person name="Holder J."/>
            <person name="Sullivan T.D."/>
            <person name="Marty A.J."/>
            <person name="Carmen J.C."/>
            <person name="Chen Z."/>
            <person name="Ding L."/>
            <person name="Gujja S."/>
            <person name="Magrini V."/>
            <person name="Misas E."/>
            <person name="Mitreva M."/>
            <person name="Priest M."/>
            <person name="Saif S."/>
            <person name="Whiston E.A."/>
            <person name="Young S."/>
            <person name="Zeng Q."/>
            <person name="Goldman W.E."/>
            <person name="Mardis E.R."/>
            <person name="Taylor J.W."/>
            <person name="McEwen J.G."/>
            <person name="Clay O.K."/>
            <person name="Klein B.S."/>
            <person name="Cuomo C.A."/>
        </authorList>
    </citation>
    <scope>NUCLEOTIDE SEQUENCE [LARGE SCALE GENOMIC DNA]</scope>
    <source>
        <strain evidence="2">ER-3 / ATCC MYA-2586</strain>
    </source>
</reference>
<dbReference type="EMBL" id="EQ999977">
    <property type="protein sequence ID" value="OAT01589.1"/>
    <property type="molecule type" value="Genomic_DNA"/>
</dbReference>
<organism evidence="1 2">
    <name type="scientific">Ajellomyces dermatitidis (strain ER-3 / ATCC MYA-2586)</name>
    <name type="common">Blastomyces dermatitidis</name>
    <dbReference type="NCBI Taxonomy" id="559297"/>
    <lineage>
        <taxon>Eukaryota</taxon>
        <taxon>Fungi</taxon>
        <taxon>Dikarya</taxon>
        <taxon>Ascomycota</taxon>
        <taxon>Pezizomycotina</taxon>
        <taxon>Eurotiomycetes</taxon>
        <taxon>Eurotiomycetidae</taxon>
        <taxon>Onygenales</taxon>
        <taxon>Ajellomycetaceae</taxon>
        <taxon>Blastomyces</taxon>
    </lineage>
</organism>
<protein>
    <submittedName>
        <fullName evidence="1">Uncharacterized protein</fullName>
    </submittedName>
</protein>
<accession>A0ABX2VWP4</accession>
<gene>
    <name evidence="1" type="ORF">BDCG_17149</name>
</gene>
<dbReference type="RefSeq" id="XP_045281316.1">
    <property type="nucleotide sequence ID" value="XM_045426299.1"/>
</dbReference>
<dbReference type="GeneID" id="69032041"/>
<sequence>MKIELLEVTVSETKLFSGSSLNDHTGSYATVLAGGGGSVAIVVRGAENRLDMDELISRRDDISLQGMVTITAAVKEAGEEGDVTMRVMLSQLIDTAVSTSNLAFLAAMKAAAAP</sequence>
<keyword evidence="2" id="KW-1185">Reference proteome</keyword>
<evidence type="ECO:0000313" key="1">
    <source>
        <dbReference type="EMBL" id="OAT01589.1"/>
    </source>
</evidence>
<proteinExistence type="predicted"/>